<dbReference type="GO" id="GO:0004497">
    <property type="term" value="F:monooxygenase activity"/>
    <property type="evidence" value="ECO:0007669"/>
    <property type="project" value="UniProtKB-ARBA"/>
</dbReference>
<dbReference type="Gene3D" id="2.102.10.10">
    <property type="entry name" value="Rieske [2Fe-2S] iron-sulphur domain"/>
    <property type="match status" value="1"/>
</dbReference>
<dbReference type="CDD" id="cd03467">
    <property type="entry name" value="Rieske"/>
    <property type="match status" value="1"/>
</dbReference>
<dbReference type="RefSeq" id="WP_144857594.1">
    <property type="nucleotide sequence ID" value="NZ_BAAAYT010000002.1"/>
</dbReference>
<evidence type="ECO:0000256" key="9">
    <source>
        <dbReference type="ARBA" id="ARBA00034078"/>
    </source>
</evidence>
<evidence type="ECO:0000313" key="12">
    <source>
        <dbReference type="EMBL" id="TWD14760.1"/>
    </source>
</evidence>
<evidence type="ECO:0000259" key="11">
    <source>
        <dbReference type="PROSITE" id="PS51296"/>
    </source>
</evidence>
<keyword evidence="7" id="KW-1015">Disulfide bond</keyword>
<evidence type="ECO:0000256" key="1">
    <source>
        <dbReference type="ARBA" id="ARBA00002494"/>
    </source>
</evidence>
<evidence type="ECO:0000256" key="3">
    <source>
        <dbReference type="ARBA" id="ARBA00022714"/>
    </source>
</evidence>
<evidence type="ECO:0000256" key="6">
    <source>
        <dbReference type="ARBA" id="ARBA00023014"/>
    </source>
</evidence>
<dbReference type="EMBL" id="VIUW01000003">
    <property type="protein sequence ID" value="TWD14760.1"/>
    <property type="molecule type" value="Genomic_DNA"/>
</dbReference>
<evidence type="ECO:0000256" key="2">
    <source>
        <dbReference type="ARBA" id="ARBA00015816"/>
    </source>
</evidence>
<evidence type="ECO:0000256" key="8">
    <source>
        <dbReference type="ARBA" id="ARBA00029586"/>
    </source>
</evidence>
<keyword evidence="4" id="KW-0479">Metal-binding</keyword>
<evidence type="ECO:0000313" key="13">
    <source>
        <dbReference type="Proteomes" id="UP000315628"/>
    </source>
</evidence>
<dbReference type="InterPro" id="IPR036922">
    <property type="entry name" value="Rieske_2Fe-2S_sf"/>
</dbReference>
<dbReference type="GO" id="GO:0016705">
    <property type="term" value="F:oxidoreductase activity, acting on paired donors, with incorporation or reduction of molecular oxygen"/>
    <property type="evidence" value="ECO:0007669"/>
    <property type="project" value="UniProtKB-ARBA"/>
</dbReference>
<reference evidence="12 13" key="1">
    <citation type="submission" date="2019-06" db="EMBL/GenBank/DDBJ databases">
        <title>Sequencing the genomes of 1000 actinobacteria strains.</title>
        <authorList>
            <person name="Klenk H.-P."/>
        </authorList>
    </citation>
    <scope>NUCLEOTIDE SEQUENCE [LARGE SCALE GENOMIC DNA]</scope>
    <source>
        <strain evidence="12 13">DSM 18935</strain>
    </source>
</reference>
<dbReference type="InterPro" id="IPR005805">
    <property type="entry name" value="Rieske_Fe-S_prot_C"/>
</dbReference>
<dbReference type="InterPro" id="IPR014349">
    <property type="entry name" value="Rieske_Fe-S_prot"/>
</dbReference>
<comment type="function">
    <text evidence="1">Iron-sulfur subunit of the cytochrome bc1 complex, an essential component of the respiratory electron transport chain required for ATP synthesis. The bc1 complex catalyzes the oxidation of menaquinol and the reduction of cytochrome c in the respiratory chain. The bc1 complex operates through a Q-cycle mechanism that couples electron transfer to generation of the proton gradient that drives ATP synthesis.</text>
</comment>
<evidence type="ECO:0000256" key="10">
    <source>
        <dbReference type="SAM" id="MobiDB-lite"/>
    </source>
</evidence>
<dbReference type="AlphaFoldDB" id="A0A560WB56"/>
<name>A0A560WB56_9MICO</name>
<sequence length="145" mass="13923">MSRPAAPTPSGPVPPEGVARRTALVAPAGVAACACLLGGCGGSEGESGGEGGAEVTVPSGDVPVGGGVIVDSVVVTQPTKGEYHAFDVTCPHQGCAVGEVDEQGIVCPCHGSTFDPASGEPTGGPASSGLGRRTVTEDGDSLVVG</sequence>
<dbReference type="Proteomes" id="UP000315628">
    <property type="component" value="Unassembled WGS sequence"/>
</dbReference>
<dbReference type="PROSITE" id="PS51257">
    <property type="entry name" value="PROKAR_LIPOPROTEIN"/>
    <property type="match status" value="1"/>
</dbReference>
<keyword evidence="5" id="KW-0408">Iron</keyword>
<protein>
    <recommendedName>
        <fullName evidence="2">Cytochrome bc1 complex Rieske iron-sulfur subunit</fullName>
    </recommendedName>
    <alternativeName>
        <fullName evidence="8">Cytochrome bc1 reductase complex subunit QcrA</fullName>
    </alternativeName>
</protein>
<proteinExistence type="predicted"/>
<dbReference type="OrthoDB" id="25106at2"/>
<gene>
    <name evidence="12" type="ORF">FB557_2185</name>
</gene>
<comment type="cofactor">
    <cofactor evidence="9">
        <name>[2Fe-2S] cluster</name>
        <dbReference type="ChEBI" id="CHEBI:190135"/>
    </cofactor>
</comment>
<dbReference type="Pfam" id="PF00355">
    <property type="entry name" value="Rieske"/>
    <property type="match status" value="1"/>
</dbReference>
<dbReference type="InterPro" id="IPR017941">
    <property type="entry name" value="Rieske_2Fe-2S"/>
</dbReference>
<dbReference type="PRINTS" id="PR00162">
    <property type="entry name" value="RIESKE"/>
</dbReference>
<dbReference type="PROSITE" id="PS51296">
    <property type="entry name" value="RIESKE"/>
    <property type="match status" value="1"/>
</dbReference>
<comment type="caution">
    <text evidence="12">The sequence shown here is derived from an EMBL/GenBank/DDBJ whole genome shotgun (WGS) entry which is preliminary data.</text>
</comment>
<feature type="region of interest" description="Disordered" evidence="10">
    <location>
        <begin position="116"/>
        <end position="145"/>
    </location>
</feature>
<dbReference type="SUPFAM" id="SSF50022">
    <property type="entry name" value="ISP domain"/>
    <property type="match status" value="1"/>
</dbReference>
<organism evidence="12 13">
    <name type="scientific">Marihabitans asiaticum</name>
    <dbReference type="NCBI Taxonomy" id="415218"/>
    <lineage>
        <taxon>Bacteria</taxon>
        <taxon>Bacillati</taxon>
        <taxon>Actinomycetota</taxon>
        <taxon>Actinomycetes</taxon>
        <taxon>Micrococcales</taxon>
        <taxon>Intrasporangiaceae</taxon>
        <taxon>Marihabitans</taxon>
    </lineage>
</organism>
<accession>A0A560WB56</accession>
<dbReference type="GO" id="GO:0051537">
    <property type="term" value="F:2 iron, 2 sulfur cluster binding"/>
    <property type="evidence" value="ECO:0007669"/>
    <property type="project" value="UniProtKB-KW"/>
</dbReference>
<feature type="domain" description="Rieske" evidence="11">
    <location>
        <begin position="49"/>
        <end position="144"/>
    </location>
</feature>
<dbReference type="GO" id="GO:0046872">
    <property type="term" value="F:metal ion binding"/>
    <property type="evidence" value="ECO:0007669"/>
    <property type="project" value="UniProtKB-KW"/>
</dbReference>
<evidence type="ECO:0000256" key="7">
    <source>
        <dbReference type="ARBA" id="ARBA00023157"/>
    </source>
</evidence>
<keyword evidence="3" id="KW-0001">2Fe-2S</keyword>
<evidence type="ECO:0000256" key="4">
    <source>
        <dbReference type="ARBA" id="ARBA00022723"/>
    </source>
</evidence>
<evidence type="ECO:0000256" key="5">
    <source>
        <dbReference type="ARBA" id="ARBA00023004"/>
    </source>
</evidence>
<dbReference type="GO" id="GO:0016020">
    <property type="term" value="C:membrane"/>
    <property type="evidence" value="ECO:0007669"/>
    <property type="project" value="InterPro"/>
</dbReference>
<keyword evidence="13" id="KW-1185">Reference proteome</keyword>
<dbReference type="PANTHER" id="PTHR10134">
    <property type="entry name" value="CYTOCHROME B-C1 COMPLEX SUBUNIT RIESKE, MITOCHONDRIAL"/>
    <property type="match status" value="1"/>
</dbReference>
<keyword evidence="6" id="KW-0411">Iron-sulfur</keyword>